<keyword evidence="8 16" id="KW-0418">Kinase</keyword>
<dbReference type="SUPFAM" id="SSF55781">
    <property type="entry name" value="GAF domain-like"/>
    <property type="match status" value="1"/>
</dbReference>
<comment type="caution">
    <text evidence="16">The sequence shown here is derived from an EMBL/GenBank/DDBJ whole genome shotgun (WGS) entry which is preliminary data.</text>
</comment>
<evidence type="ECO:0000256" key="4">
    <source>
        <dbReference type="ARBA" id="ARBA00022553"/>
    </source>
</evidence>
<dbReference type="GO" id="GO:0005737">
    <property type="term" value="C:cytoplasm"/>
    <property type="evidence" value="ECO:0007669"/>
    <property type="project" value="UniProtKB-ARBA"/>
</dbReference>
<evidence type="ECO:0000256" key="9">
    <source>
        <dbReference type="ARBA" id="ARBA00022840"/>
    </source>
</evidence>
<dbReference type="CDD" id="cd00082">
    <property type="entry name" value="HisKA"/>
    <property type="match status" value="1"/>
</dbReference>
<dbReference type="InterPro" id="IPR052023">
    <property type="entry name" value="Histidine_kinase_KdpD"/>
</dbReference>
<dbReference type="Pfam" id="PF02702">
    <property type="entry name" value="KdpD"/>
    <property type="match status" value="1"/>
</dbReference>
<feature type="domain" description="Histidine kinase" evidence="15">
    <location>
        <begin position="658"/>
        <end position="875"/>
    </location>
</feature>
<evidence type="ECO:0000313" key="17">
    <source>
        <dbReference type="Proteomes" id="UP000036955"/>
    </source>
</evidence>
<evidence type="ECO:0000256" key="13">
    <source>
        <dbReference type="ARBA" id="ARBA00057300"/>
    </source>
</evidence>
<feature type="transmembrane region" description="Helical" evidence="14">
    <location>
        <begin position="385"/>
        <end position="407"/>
    </location>
</feature>
<dbReference type="SUPFAM" id="SSF47384">
    <property type="entry name" value="Homodimeric domain of signal transducing histidine kinase"/>
    <property type="match status" value="1"/>
</dbReference>
<gene>
    <name evidence="16" type="ORF">ACS77_06085</name>
</gene>
<dbReference type="InterPro" id="IPR025201">
    <property type="entry name" value="KdpD_TM"/>
</dbReference>
<evidence type="ECO:0000256" key="14">
    <source>
        <dbReference type="SAM" id="Phobius"/>
    </source>
</evidence>
<dbReference type="InterPro" id="IPR014729">
    <property type="entry name" value="Rossmann-like_a/b/a_fold"/>
</dbReference>
<dbReference type="InterPro" id="IPR029016">
    <property type="entry name" value="GAF-like_dom_sf"/>
</dbReference>
<dbReference type="Pfam" id="PF02518">
    <property type="entry name" value="HATPase_c"/>
    <property type="match status" value="1"/>
</dbReference>
<protein>
    <recommendedName>
        <fullName evidence="3">histidine kinase</fullName>
        <ecNumber evidence="3">2.7.13.3</ecNumber>
    </recommendedName>
</protein>
<dbReference type="SMART" id="SM00388">
    <property type="entry name" value="HisKA"/>
    <property type="match status" value="1"/>
</dbReference>
<evidence type="ECO:0000256" key="1">
    <source>
        <dbReference type="ARBA" id="ARBA00000085"/>
    </source>
</evidence>
<dbReference type="Gene3D" id="3.40.50.620">
    <property type="entry name" value="HUPs"/>
    <property type="match status" value="1"/>
</dbReference>
<dbReference type="Pfam" id="PF13493">
    <property type="entry name" value="DUF4118"/>
    <property type="match status" value="1"/>
</dbReference>
<dbReference type="InterPro" id="IPR003661">
    <property type="entry name" value="HisK_dim/P_dom"/>
</dbReference>
<proteinExistence type="predicted"/>
<evidence type="ECO:0000313" key="16">
    <source>
        <dbReference type="EMBL" id="KNH28831.1"/>
    </source>
</evidence>
<dbReference type="SMART" id="SM00387">
    <property type="entry name" value="HATPase_c"/>
    <property type="match status" value="1"/>
</dbReference>
<dbReference type="Gene3D" id="1.20.120.620">
    <property type="entry name" value="Backbone structure of the membrane domain of e. Coli histidine kinase receptor kdpd"/>
    <property type="match status" value="1"/>
</dbReference>
<dbReference type="InterPro" id="IPR003594">
    <property type="entry name" value="HATPase_dom"/>
</dbReference>
<dbReference type="InterPro" id="IPR027417">
    <property type="entry name" value="P-loop_NTPase"/>
</dbReference>
<evidence type="ECO:0000256" key="3">
    <source>
        <dbReference type="ARBA" id="ARBA00012438"/>
    </source>
</evidence>
<evidence type="ECO:0000256" key="12">
    <source>
        <dbReference type="ARBA" id="ARBA00023136"/>
    </source>
</evidence>
<sequence length="883" mass="96437">MSNSGRADALLADLPRDGRGRLKVFLGAAPGVGKTYAMLQAAHTQLRQGVKVMAGVVETHGRAETEALLAGLPQQPLVRSEYRGVMLEEMDLDGLINAKPKLVLVDELAHSNAPGSRHTKRWQDIQELLAAGIDVFTTVNVQHLESLNDQVRGITGVQVRETLPDWVLQEAYELLLIDLPPRELLERLRDGKVYVPEQARAAIDAFFTQTNLTALRELAMQTAAAQVDNDLAQGYRQLGQAAPAVRGRLLVGVDGDAQAERLVRHASRVAQRRHLPWSLVHVDNGRVRDEQSRLRLQSAQQLAERLGGEVVLLRAGEVAKTLIQHAAERRASLVLVGQSRQRLRRRLFGGGLASRLLRNARGLEINVLDSDQEQHQPRQRSAQSLVWFDYALALVATVLASALAWAVESFLPLPNISLVFLAAVLLVAVRSSLGPALACAALSFLTYDFLFIPPNFSFTIQREEDVLTLLFFLLMAALTGNLAARQRRQLQALRDTQEETSELLDLSRKLTAATDRQAVVSAAAQHLNGWTDLKLCLLNRDGQSGWKVETGGPLEFSEAERAAADWAWQHDQPAGAGTGTLPFGRWWWWPLSVDDGPLALLGVCAKEGQTLSGQRRRLLTALSQPLAQALARAQLADDLEAARLHGETEQLRSALLASVSHDLRTPLTSMRGSIDSLLALGEAIPLEDRRELLEGTRDEAERLDRYIQNLLDMTRLGHGALKLARDWVSPADIVGSSLNRLRAVLASLQVITEVPAELPLLYVHAALIEQALVNVLENAARFSPPRGRLELRAGATDSELFFSVSDEGPGIPEEERAKVFDMFYTAARGDRGGQGTGLGLAICQGMVGAHGGRISVADGIEGRGTCITLHLPLQTQPGLDSEA</sequence>
<dbReference type="InterPro" id="IPR005467">
    <property type="entry name" value="His_kinase_dom"/>
</dbReference>
<dbReference type="GO" id="GO:0005886">
    <property type="term" value="C:plasma membrane"/>
    <property type="evidence" value="ECO:0007669"/>
    <property type="project" value="TreeGrafter"/>
</dbReference>
<dbReference type="FunFam" id="1.10.287.130:FF:000027">
    <property type="entry name" value="Sensor histidine kinase KdpD"/>
    <property type="match status" value="1"/>
</dbReference>
<evidence type="ECO:0000256" key="7">
    <source>
        <dbReference type="ARBA" id="ARBA00022741"/>
    </source>
</evidence>
<feature type="transmembrane region" description="Helical" evidence="14">
    <location>
        <begin position="466"/>
        <end position="484"/>
    </location>
</feature>
<keyword evidence="9" id="KW-0067">ATP-binding</keyword>
<dbReference type="PROSITE" id="PS50109">
    <property type="entry name" value="HIS_KIN"/>
    <property type="match status" value="1"/>
</dbReference>
<dbReference type="EC" id="2.7.13.3" evidence="3"/>
<evidence type="ECO:0000256" key="2">
    <source>
        <dbReference type="ARBA" id="ARBA00004141"/>
    </source>
</evidence>
<dbReference type="Gene3D" id="1.10.287.130">
    <property type="match status" value="1"/>
</dbReference>
<dbReference type="PRINTS" id="PR00344">
    <property type="entry name" value="BCTRLSENSOR"/>
</dbReference>
<dbReference type="GO" id="GO:0000155">
    <property type="term" value="F:phosphorelay sensor kinase activity"/>
    <property type="evidence" value="ECO:0007669"/>
    <property type="project" value="InterPro"/>
</dbReference>
<dbReference type="InterPro" id="IPR003852">
    <property type="entry name" value="Sig_transdc_His_kinase_KdpD_N"/>
</dbReference>
<dbReference type="Gene3D" id="3.30.450.40">
    <property type="match status" value="1"/>
</dbReference>
<keyword evidence="11" id="KW-0902">Two-component regulatory system</keyword>
<dbReference type="Gene3D" id="3.30.565.10">
    <property type="entry name" value="Histidine kinase-like ATPase, C-terminal domain"/>
    <property type="match status" value="1"/>
</dbReference>
<evidence type="ECO:0000256" key="6">
    <source>
        <dbReference type="ARBA" id="ARBA00022692"/>
    </source>
</evidence>
<keyword evidence="6 14" id="KW-0812">Transmembrane</keyword>
<dbReference type="PANTHER" id="PTHR45569">
    <property type="entry name" value="SENSOR PROTEIN KDPD"/>
    <property type="match status" value="1"/>
</dbReference>
<keyword evidence="12 14" id="KW-0472">Membrane</keyword>
<dbReference type="InterPro" id="IPR004358">
    <property type="entry name" value="Sig_transdc_His_kin-like_C"/>
</dbReference>
<dbReference type="Pfam" id="PF00582">
    <property type="entry name" value="Usp"/>
    <property type="match status" value="1"/>
</dbReference>
<evidence type="ECO:0000259" key="15">
    <source>
        <dbReference type="PROSITE" id="PS50109"/>
    </source>
</evidence>
<keyword evidence="7" id="KW-0547">Nucleotide-binding</keyword>
<keyword evidence="5" id="KW-0808">Transferase</keyword>
<dbReference type="InterPro" id="IPR036890">
    <property type="entry name" value="HATPase_C_sf"/>
</dbReference>
<comment type="catalytic activity">
    <reaction evidence="1">
        <text>ATP + protein L-histidine = ADP + protein N-phospho-L-histidine.</text>
        <dbReference type="EC" id="2.7.13.3"/>
    </reaction>
</comment>
<comment type="function">
    <text evidence="13">Member of the two-component regulatory system KdpD/KdpE involved in the regulation of the kdp operon. KdpD may function as a membrane-associated protein kinase that phosphorylates KdpE in response to environmental signals.</text>
</comment>
<dbReference type="SUPFAM" id="SSF52540">
    <property type="entry name" value="P-loop containing nucleoside triphosphate hydrolases"/>
    <property type="match status" value="1"/>
</dbReference>
<dbReference type="OrthoDB" id="9806130at2"/>
<dbReference type="PANTHER" id="PTHR45569:SF1">
    <property type="entry name" value="SENSOR PROTEIN KDPD"/>
    <property type="match status" value="1"/>
</dbReference>
<dbReference type="GO" id="GO:0005524">
    <property type="term" value="F:ATP binding"/>
    <property type="evidence" value="ECO:0007669"/>
    <property type="project" value="UniProtKB-KW"/>
</dbReference>
<dbReference type="SUPFAM" id="SSF52402">
    <property type="entry name" value="Adenine nucleotide alpha hydrolases-like"/>
    <property type="match status" value="1"/>
</dbReference>
<accession>A0A0L1MK91</accession>
<dbReference type="InterPro" id="IPR036097">
    <property type="entry name" value="HisK_dim/P_sf"/>
</dbReference>
<dbReference type="FunFam" id="3.30.565.10:FF:000042">
    <property type="entry name" value="Two-component sensor histidine kinase KdpD"/>
    <property type="match status" value="1"/>
</dbReference>
<feature type="transmembrane region" description="Helical" evidence="14">
    <location>
        <begin position="413"/>
        <end position="429"/>
    </location>
</feature>
<dbReference type="Gene3D" id="3.40.50.300">
    <property type="entry name" value="P-loop containing nucleotide triphosphate hydrolases"/>
    <property type="match status" value="1"/>
</dbReference>
<dbReference type="InterPro" id="IPR038318">
    <property type="entry name" value="KdpD_sf"/>
</dbReference>
<keyword evidence="10 14" id="KW-1133">Transmembrane helix</keyword>
<feature type="transmembrane region" description="Helical" evidence="14">
    <location>
        <begin position="436"/>
        <end position="454"/>
    </location>
</feature>
<dbReference type="Proteomes" id="UP000036955">
    <property type="component" value="Unassembled WGS sequence"/>
</dbReference>
<dbReference type="InterPro" id="IPR006016">
    <property type="entry name" value="UspA"/>
</dbReference>
<dbReference type="FunFam" id="3.40.50.300:FF:000483">
    <property type="entry name" value="Sensor histidine kinase KdpD"/>
    <property type="match status" value="1"/>
</dbReference>
<reference evidence="16 17" key="1">
    <citation type="submission" date="2015-06" db="EMBL/GenBank/DDBJ databases">
        <authorList>
            <person name="Hoefler B.C."/>
            <person name="Straight P.D."/>
        </authorList>
    </citation>
    <scope>NUCLEOTIDE SEQUENCE [LARGE SCALE GENOMIC DNA]</scope>
    <source>
        <strain evidence="16 17">Riq4</strain>
    </source>
</reference>
<comment type="subcellular location">
    <subcellularLocation>
        <location evidence="2">Membrane</location>
        <topology evidence="2">Multi-pass membrane protein</topology>
    </subcellularLocation>
</comment>
<dbReference type="GO" id="GO:0042802">
    <property type="term" value="F:identical protein binding"/>
    <property type="evidence" value="ECO:0007669"/>
    <property type="project" value="UniProtKB-ARBA"/>
</dbReference>
<dbReference type="AlphaFoldDB" id="A0A0L1MK91"/>
<evidence type="ECO:0000256" key="5">
    <source>
        <dbReference type="ARBA" id="ARBA00022679"/>
    </source>
</evidence>
<dbReference type="EMBL" id="LFQK01000010">
    <property type="protein sequence ID" value="KNH28831.1"/>
    <property type="molecule type" value="Genomic_DNA"/>
</dbReference>
<dbReference type="SUPFAM" id="SSF55874">
    <property type="entry name" value="ATPase domain of HSP90 chaperone/DNA topoisomerase II/histidine kinase"/>
    <property type="match status" value="1"/>
</dbReference>
<evidence type="ECO:0000256" key="10">
    <source>
        <dbReference type="ARBA" id="ARBA00022989"/>
    </source>
</evidence>
<dbReference type="PATRIC" id="fig|317.197.peg.302"/>
<keyword evidence="4" id="KW-0597">Phosphoprotein</keyword>
<name>A0A0L1MK91_PSESX</name>
<evidence type="ECO:0000256" key="11">
    <source>
        <dbReference type="ARBA" id="ARBA00023012"/>
    </source>
</evidence>
<dbReference type="CDD" id="cd00075">
    <property type="entry name" value="HATPase"/>
    <property type="match status" value="1"/>
</dbReference>
<dbReference type="Pfam" id="PF00512">
    <property type="entry name" value="HisKA"/>
    <property type="match status" value="1"/>
</dbReference>
<evidence type="ECO:0000256" key="8">
    <source>
        <dbReference type="ARBA" id="ARBA00022777"/>
    </source>
</evidence>
<organism evidence="16 17">
    <name type="scientific">Pseudomonas syringae</name>
    <dbReference type="NCBI Taxonomy" id="317"/>
    <lineage>
        <taxon>Bacteria</taxon>
        <taxon>Pseudomonadati</taxon>
        <taxon>Pseudomonadota</taxon>
        <taxon>Gammaproteobacteria</taxon>
        <taxon>Pseudomonadales</taxon>
        <taxon>Pseudomonadaceae</taxon>
        <taxon>Pseudomonas</taxon>
    </lineage>
</organism>